<feature type="region of interest" description="Disordered" evidence="3">
    <location>
        <begin position="150"/>
        <end position="286"/>
    </location>
</feature>
<feature type="compositionally biased region" description="Acidic residues" evidence="3">
    <location>
        <begin position="273"/>
        <end position="286"/>
    </location>
</feature>
<dbReference type="EMBL" id="JBAMIC010000004">
    <property type="protein sequence ID" value="KAK7107050.1"/>
    <property type="molecule type" value="Genomic_DNA"/>
</dbReference>
<feature type="compositionally biased region" description="Low complexity" evidence="3">
    <location>
        <begin position="161"/>
        <end position="171"/>
    </location>
</feature>
<dbReference type="Proteomes" id="UP001374579">
    <property type="component" value="Unassembled WGS sequence"/>
</dbReference>
<dbReference type="PANTHER" id="PTHR14140:SF27">
    <property type="entry name" value="OS04G0289800 PROTEIN"/>
    <property type="match status" value="1"/>
</dbReference>
<evidence type="ECO:0000256" key="2">
    <source>
        <dbReference type="PROSITE-ProRule" id="PRU00358"/>
    </source>
</evidence>
<dbReference type="AlphaFoldDB" id="A0AAN9BP81"/>
<dbReference type="InterPro" id="IPR003105">
    <property type="entry name" value="SRA_YDG"/>
</dbReference>
<feature type="domain" description="YDG" evidence="4">
    <location>
        <begin position="1"/>
        <end position="144"/>
    </location>
</feature>
<gene>
    <name evidence="5" type="ORF">V1264_015032</name>
</gene>
<comment type="caution">
    <text evidence="5">The sequence shown here is derived from an EMBL/GenBank/DDBJ whole genome shotgun (WGS) entry which is preliminary data.</text>
</comment>
<dbReference type="InterPro" id="IPR045134">
    <property type="entry name" value="UHRF1/2-like"/>
</dbReference>
<dbReference type="InterPro" id="IPR015947">
    <property type="entry name" value="PUA-like_sf"/>
</dbReference>
<evidence type="ECO:0000313" key="5">
    <source>
        <dbReference type="EMBL" id="KAK7107050.1"/>
    </source>
</evidence>
<feature type="compositionally biased region" description="Polar residues" evidence="3">
    <location>
        <begin position="250"/>
        <end position="259"/>
    </location>
</feature>
<feature type="compositionally biased region" description="Basic and acidic residues" evidence="3">
    <location>
        <begin position="187"/>
        <end position="202"/>
    </location>
</feature>
<keyword evidence="1 2" id="KW-0539">Nucleus</keyword>
<dbReference type="Pfam" id="PF02182">
    <property type="entry name" value="SAD_SRA"/>
    <property type="match status" value="1"/>
</dbReference>
<name>A0AAN9BP81_9CAEN</name>
<dbReference type="SMART" id="SM00466">
    <property type="entry name" value="SRA"/>
    <property type="match status" value="1"/>
</dbReference>
<evidence type="ECO:0000259" key="4">
    <source>
        <dbReference type="PROSITE" id="PS51015"/>
    </source>
</evidence>
<dbReference type="GO" id="GO:0044027">
    <property type="term" value="P:negative regulation of gene expression via chromosomal CpG island methylation"/>
    <property type="evidence" value="ECO:0007669"/>
    <property type="project" value="TreeGrafter"/>
</dbReference>
<evidence type="ECO:0000256" key="3">
    <source>
        <dbReference type="SAM" id="MobiDB-lite"/>
    </source>
</evidence>
<keyword evidence="6" id="KW-1185">Reference proteome</keyword>
<organism evidence="5 6">
    <name type="scientific">Littorina saxatilis</name>
    <dbReference type="NCBI Taxonomy" id="31220"/>
    <lineage>
        <taxon>Eukaryota</taxon>
        <taxon>Metazoa</taxon>
        <taxon>Spiralia</taxon>
        <taxon>Lophotrochozoa</taxon>
        <taxon>Mollusca</taxon>
        <taxon>Gastropoda</taxon>
        <taxon>Caenogastropoda</taxon>
        <taxon>Littorinimorpha</taxon>
        <taxon>Littorinoidea</taxon>
        <taxon>Littorinidae</taxon>
        <taxon>Littorina</taxon>
    </lineage>
</organism>
<dbReference type="SUPFAM" id="SSF88697">
    <property type="entry name" value="PUA domain-like"/>
    <property type="match status" value="2"/>
</dbReference>
<dbReference type="GO" id="GO:0016567">
    <property type="term" value="P:protein ubiquitination"/>
    <property type="evidence" value="ECO:0007669"/>
    <property type="project" value="TreeGrafter"/>
</dbReference>
<reference evidence="5 6" key="1">
    <citation type="submission" date="2024-02" db="EMBL/GenBank/DDBJ databases">
        <title>Chromosome-scale genome assembly of the rough periwinkle Littorina saxatilis.</title>
        <authorList>
            <person name="De Jode A."/>
            <person name="Faria R."/>
            <person name="Formenti G."/>
            <person name="Sims Y."/>
            <person name="Smith T.P."/>
            <person name="Tracey A."/>
            <person name="Wood J.M.D."/>
            <person name="Zagrodzka Z.B."/>
            <person name="Johannesson K."/>
            <person name="Butlin R.K."/>
            <person name="Leder E.H."/>
        </authorList>
    </citation>
    <scope>NUCLEOTIDE SEQUENCE [LARGE SCALE GENOMIC DNA]</scope>
    <source>
        <strain evidence="5">Snail1</strain>
        <tissue evidence="5">Muscle</tissue>
    </source>
</reference>
<comment type="subcellular location">
    <subcellularLocation>
        <location evidence="2">Nucleus</location>
    </subcellularLocation>
</comment>
<accession>A0AAN9BP81</accession>
<dbReference type="InterPro" id="IPR036987">
    <property type="entry name" value="SRA-YDG_sf"/>
</dbReference>
<dbReference type="GO" id="GO:0005634">
    <property type="term" value="C:nucleus"/>
    <property type="evidence" value="ECO:0007669"/>
    <property type="project" value="UniProtKB-SubCell"/>
</dbReference>
<dbReference type="PANTHER" id="PTHR14140">
    <property type="entry name" value="E3 UBIQUITIN-PROTEIN LIGASE UHRF-RELATED"/>
    <property type="match status" value="1"/>
</dbReference>
<evidence type="ECO:0000256" key="1">
    <source>
        <dbReference type="ARBA" id="ARBA00023242"/>
    </source>
</evidence>
<evidence type="ECO:0000313" key="6">
    <source>
        <dbReference type="Proteomes" id="UP001374579"/>
    </source>
</evidence>
<proteinExistence type="predicted"/>
<dbReference type="Gene3D" id="2.30.280.10">
    <property type="entry name" value="SRA-YDG"/>
    <property type="match status" value="2"/>
</dbReference>
<sequence>MLQNLRTAAQSKDQDLTRGNLALSRSVETGNPVRVIRGYKLRSPFAPEEGYRYDGKFRSPFAPEEGYRYDGKFRSPFAPEEGYRYDGKFRSPFAPEEGYRYDGKFRSPFAPEEGYRYDGLYTVKKFWFTKGMSGFGVYKFALQRCPGQAPPPWALENDPASPSKSSDSGFSDTVKSEAGENEATSPSDEKKSDGDKDGETKADSPLPLTDNMKKDDGNDDADASSGVDSKDVSDDNEEESSIVKHDAFESNLSAVSENAESSGDGGESGVVSGDDEEKADEDCSDA</sequence>
<dbReference type="GO" id="GO:0061630">
    <property type="term" value="F:ubiquitin protein ligase activity"/>
    <property type="evidence" value="ECO:0007669"/>
    <property type="project" value="TreeGrafter"/>
</dbReference>
<dbReference type="PROSITE" id="PS51015">
    <property type="entry name" value="YDG"/>
    <property type="match status" value="1"/>
</dbReference>
<protein>
    <recommendedName>
        <fullName evidence="4">YDG domain-containing protein</fullName>
    </recommendedName>
</protein>